<accession>A0ABY5SHZ6</accession>
<dbReference type="SUPFAM" id="SSF56112">
    <property type="entry name" value="Protein kinase-like (PK-like)"/>
    <property type="match status" value="1"/>
</dbReference>
<reference evidence="1" key="1">
    <citation type="submission" date="2022-01" db="EMBL/GenBank/DDBJ databases">
        <title>Paenibacillus spongiae sp. nov., isolated from marine sponge.</title>
        <authorList>
            <person name="Li Z."/>
            <person name="Zhang M."/>
        </authorList>
    </citation>
    <scope>NUCLEOTIDE SEQUENCE</scope>
    <source>
        <strain evidence="1">PHS-Z3</strain>
    </source>
</reference>
<proteinExistence type="predicted"/>
<dbReference type="InterPro" id="IPR011009">
    <property type="entry name" value="Kinase-like_dom_sf"/>
</dbReference>
<evidence type="ECO:0000313" key="1">
    <source>
        <dbReference type="EMBL" id="UVI33647.1"/>
    </source>
</evidence>
<keyword evidence="2" id="KW-1185">Reference proteome</keyword>
<name>A0ABY5SHZ6_9BACL</name>
<protein>
    <submittedName>
        <fullName evidence="1">Uncharacterized protein</fullName>
    </submittedName>
</protein>
<dbReference type="Proteomes" id="UP001057877">
    <property type="component" value="Chromosome"/>
</dbReference>
<organism evidence="1 2">
    <name type="scientific">Paenibacillus spongiae</name>
    <dbReference type="NCBI Taxonomy" id="2909671"/>
    <lineage>
        <taxon>Bacteria</taxon>
        <taxon>Bacillati</taxon>
        <taxon>Bacillota</taxon>
        <taxon>Bacilli</taxon>
        <taxon>Bacillales</taxon>
        <taxon>Paenibacillaceae</taxon>
        <taxon>Paenibacillus</taxon>
    </lineage>
</organism>
<gene>
    <name evidence="1" type="ORF">L1F29_15490</name>
</gene>
<sequence length="107" mass="12188">MDFDFIQLAERLHDVAYMLWALLRNGSGQQLGTAFLDGYGDLSLMEQPLLPVAIARASLFFICTSSFNSDPVEELMRQLEQQEPFIEWILSKEGLSGFFKKLALDRP</sequence>
<dbReference type="RefSeq" id="WP_258389698.1">
    <property type="nucleotide sequence ID" value="NZ_CP091430.1"/>
</dbReference>
<dbReference type="EMBL" id="CP091430">
    <property type="protein sequence ID" value="UVI33647.1"/>
    <property type="molecule type" value="Genomic_DNA"/>
</dbReference>
<evidence type="ECO:0000313" key="2">
    <source>
        <dbReference type="Proteomes" id="UP001057877"/>
    </source>
</evidence>